<feature type="region of interest" description="Disordered" evidence="1">
    <location>
        <begin position="76"/>
        <end position="111"/>
    </location>
</feature>
<protein>
    <submittedName>
        <fullName evidence="2">Uncharacterized protein</fullName>
    </submittedName>
</protein>
<comment type="caution">
    <text evidence="2">The sequence shown here is derived from an EMBL/GenBank/DDBJ whole genome shotgun (WGS) entry which is preliminary data.</text>
</comment>
<sequence>MGGQQNKSSIFVPVLTNFGPNTDAKIYKITPPPYNPAVKSDTSVNSSIVSHSLYPDLRALTTLWWTTIWTHMFTDPSETNSSLTAPPLQQRPPDLQLQNQPHLQPRSNSSH</sequence>
<name>A0ABV0NG09_9TELE</name>
<gene>
    <name evidence="2" type="ORF">GOODEAATRI_033200</name>
</gene>
<accession>A0ABV0NG09</accession>
<dbReference type="EMBL" id="JAHRIO010036674">
    <property type="protein sequence ID" value="MEQ2170220.1"/>
    <property type="molecule type" value="Genomic_DNA"/>
</dbReference>
<keyword evidence="3" id="KW-1185">Reference proteome</keyword>
<proteinExistence type="predicted"/>
<evidence type="ECO:0000313" key="3">
    <source>
        <dbReference type="Proteomes" id="UP001476798"/>
    </source>
</evidence>
<feature type="compositionally biased region" description="Low complexity" evidence="1">
    <location>
        <begin position="86"/>
        <end position="101"/>
    </location>
</feature>
<reference evidence="2 3" key="1">
    <citation type="submission" date="2021-06" db="EMBL/GenBank/DDBJ databases">
        <authorList>
            <person name="Palmer J.M."/>
        </authorList>
    </citation>
    <scope>NUCLEOTIDE SEQUENCE [LARGE SCALE GENOMIC DNA]</scope>
    <source>
        <strain evidence="2 3">GA_2019</strain>
        <tissue evidence="2">Muscle</tissue>
    </source>
</reference>
<dbReference type="Proteomes" id="UP001476798">
    <property type="component" value="Unassembled WGS sequence"/>
</dbReference>
<evidence type="ECO:0000256" key="1">
    <source>
        <dbReference type="SAM" id="MobiDB-lite"/>
    </source>
</evidence>
<evidence type="ECO:0000313" key="2">
    <source>
        <dbReference type="EMBL" id="MEQ2170220.1"/>
    </source>
</evidence>
<organism evidence="2 3">
    <name type="scientific">Goodea atripinnis</name>
    <dbReference type="NCBI Taxonomy" id="208336"/>
    <lineage>
        <taxon>Eukaryota</taxon>
        <taxon>Metazoa</taxon>
        <taxon>Chordata</taxon>
        <taxon>Craniata</taxon>
        <taxon>Vertebrata</taxon>
        <taxon>Euteleostomi</taxon>
        <taxon>Actinopterygii</taxon>
        <taxon>Neopterygii</taxon>
        <taxon>Teleostei</taxon>
        <taxon>Neoteleostei</taxon>
        <taxon>Acanthomorphata</taxon>
        <taxon>Ovalentaria</taxon>
        <taxon>Atherinomorphae</taxon>
        <taxon>Cyprinodontiformes</taxon>
        <taxon>Goodeidae</taxon>
        <taxon>Goodea</taxon>
    </lineage>
</organism>